<evidence type="ECO:0000313" key="1">
    <source>
        <dbReference type="EMBL" id="MCC2119015.1"/>
    </source>
</evidence>
<evidence type="ECO:0000313" key="2">
    <source>
        <dbReference type="Proteomes" id="UP001197795"/>
    </source>
</evidence>
<name>A0AAE3A1C7_9FIRM</name>
<organism evidence="1 2">
    <name type="scientific">Waltera acetigignens</name>
    <dbReference type="NCBI Taxonomy" id="2981769"/>
    <lineage>
        <taxon>Bacteria</taxon>
        <taxon>Bacillati</taxon>
        <taxon>Bacillota</taxon>
        <taxon>Clostridia</taxon>
        <taxon>Lachnospirales</taxon>
        <taxon>Lachnospiraceae</taxon>
        <taxon>Waltera</taxon>
    </lineage>
</organism>
<dbReference type="Gene3D" id="3.60.21.10">
    <property type="match status" value="1"/>
</dbReference>
<dbReference type="SUPFAM" id="SSF56300">
    <property type="entry name" value="Metallo-dependent phosphatases"/>
    <property type="match status" value="1"/>
</dbReference>
<dbReference type="InterPro" id="IPR029052">
    <property type="entry name" value="Metallo-depent_PP-like"/>
</dbReference>
<dbReference type="GO" id="GO:0016787">
    <property type="term" value="F:hydrolase activity"/>
    <property type="evidence" value="ECO:0007669"/>
    <property type="project" value="UniProtKB-KW"/>
</dbReference>
<dbReference type="AlphaFoldDB" id="A0AAE3A1C7"/>
<reference evidence="1 2" key="1">
    <citation type="submission" date="2021-10" db="EMBL/GenBank/DDBJ databases">
        <title>Anaerobic single-cell dispensing facilitates the cultivation of human gut bacteria.</title>
        <authorList>
            <person name="Afrizal A."/>
        </authorList>
    </citation>
    <scope>NUCLEOTIDE SEQUENCE [LARGE SCALE GENOMIC DNA]</scope>
    <source>
        <strain evidence="1 2">CLA-AA-H273</strain>
    </source>
</reference>
<protein>
    <submittedName>
        <fullName evidence="1">Hydrolase</fullName>
    </submittedName>
</protein>
<dbReference type="EMBL" id="JAJEPV010000009">
    <property type="protein sequence ID" value="MCC2119015.1"/>
    <property type="molecule type" value="Genomic_DNA"/>
</dbReference>
<proteinExistence type="predicted"/>
<keyword evidence="1" id="KW-0378">Hydrolase</keyword>
<sequence>MISLWNQRVNHDDNVYILGDFCYRNEKSAEWYLSQLKGHKHLVLGNHDTRLLDNEIAMGYCDSIDRMMYVPDSGKEICLCHYPMSEWNGSYRGHLHFYGHIHDKRDETWEYMNQRENAYNVGCMLYGYRPVRLNEIVKVNRTIGLSAETLVFA</sequence>
<comment type="caution">
    <text evidence="1">The sequence shown here is derived from an EMBL/GenBank/DDBJ whole genome shotgun (WGS) entry which is preliminary data.</text>
</comment>
<accession>A0AAE3A1C7</accession>
<dbReference type="Proteomes" id="UP001197795">
    <property type="component" value="Unassembled WGS sequence"/>
</dbReference>
<dbReference type="RefSeq" id="WP_227732940.1">
    <property type="nucleotide sequence ID" value="NZ_JAJEPV010000009.1"/>
</dbReference>
<gene>
    <name evidence="1" type="ORF">LKD75_05305</name>
</gene>
<keyword evidence="2" id="KW-1185">Reference proteome</keyword>